<accession>A0A4Z1L1A6</accession>
<dbReference type="EMBL" id="PQXO01000067">
    <property type="protein sequence ID" value="TGO90373.1"/>
    <property type="molecule type" value="Genomic_DNA"/>
</dbReference>
<comment type="caution">
    <text evidence="2">The sequence shown here is derived from an EMBL/GenBank/DDBJ whole genome shotgun (WGS) entry which is preliminary data.</text>
</comment>
<dbReference type="Proteomes" id="UP000297280">
    <property type="component" value="Unassembled WGS sequence"/>
</dbReference>
<reference evidence="2 3" key="1">
    <citation type="submission" date="2017-12" db="EMBL/GenBank/DDBJ databases">
        <title>Comparative genomics of Botrytis spp.</title>
        <authorList>
            <person name="Valero-Jimenez C.A."/>
            <person name="Tapia P."/>
            <person name="Veloso J."/>
            <person name="Silva-Moreno E."/>
            <person name="Staats M."/>
            <person name="Valdes J.H."/>
            <person name="Van Kan J.A.L."/>
        </authorList>
    </citation>
    <scope>NUCLEOTIDE SEQUENCE [LARGE SCALE GENOMIC DNA]</scope>
    <source>
        <strain evidence="2 3">MUCL3349</strain>
    </source>
</reference>
<evidence type="ECO:0000313" key="2">
    <source>
        <dbReference type="EMBL" id="TGO90373.1"/>
    </source>
</evidence>
<organism evidence="2 3">
    <name type="scientific">Botrytis porri</name>
    <dbReference type="NCBI Taxonomy" id="87229"/>
    <lineage>
        <taxon>Eukaryota</taxon>
        <taxon>Fungi</taxon>
        <taxon>Dikarya</taxon>
        <taxon>Ascomycota</taxon>
        <taxon>Pezizomycotina</taxon>
        <taxon>Leotiomycetes</taxon>
        <taxon>Helotiales</taxon>
        <taxon>Sclerotiniaceae</taxon>
        <taxon>Botrytis</taxon>
    </lineage>
</organism>
<dbReference type="AlphaFoldDB" id="A0A4Z1L1A6"/>
<sequence length="458" mass="50765">MPRNTSHVNTRVVAAVPHSSHDMVVHNPRNAVVTEALDSSYHHNMAAAVGPYGLIEVGGDLRKGDYELSNYHKKTLSSCLQKEVHEHNHTRSKLQDMQAAFIAAEGHASSLNIYSSELYESNKDLQKRTNIAEEALHVSQMQLTGSQKICALERALNLCQMKVAESQLLSTEHPERDQIMLTIPLDIKGRSCACTGRDIREVLNFRLKLPLEVDDGKCVCEGGSGPTIHEVHQPTLVQLGTSVDNRHRRSTSKHGQISPLWLNGDPGDMTREVTGNSSVENIHTLHAQRIDLVNHTFQTSKNDSNNRNSAATDVNSGEIIEHVMPRDDSTNPELTVGARSTSIHDDQTLPKTPKSKLPDVEFIEEVHQGNDTPTIQHNLGMDDLALATTSDCNDLSKAPETKLDRVSITSMLQANEHNDRSASATDCNHAENRRNKRKLSTISDVMTWCTSQSKRSRL</sequence>
<feature type="compositionally biased region" description="Polar residues" evidence="1">
    <location>
        <begin position="415"/>
        <end position="426"/>
    </location>
</feature>
<proteinExistence type="predicted"/>
<protein>
    <submittedName>
        <fullName evidence="2">Uncharacterized protein</fullName>
    </submittedName>
</protein>
<evidence type="ECO:0000256" key="1">
    <source>
        <dbReference type="SAM" id="MobiDB-lite"/>
    </source>
</evidence>
<gene>
    <name evidence="2" type="ORF">BPOR_0067g00150</name>
</gene>
<feature type="region of interest" description="Disordered" evidence="1">
    <location>
        <begin position="415"/>
        <end position="435"/>
    </location>
</feature>
<keyword evidence="3" id="KW-1185">Reference proteome</keyword>
<evidence type="ECO:0000313" key="3">
    <source>
        <dbReference type="Proteomes" id="UP000297280"/>
    </source>
</evidence>
<feature type="region of interest" description="Disordered" evidence="1">
    <location>
        <begin position="247"/>
        <end position="269"/>
    </location>
</feature>
<name>A0A4Z1L1A6_9HELO</name>